<dbReference type="Gene3D" id="2.60.120.560">
    <property type="entry name" value="Exo-inulinase, domain 1"/>
    <property type="match status" value="1"/>
</dbReference>
<evidence type="ECO:0000313" key="2">
    <source>
        <dbReference type="EMBL" id="OEK04257.1"/>
    </source>
</evidence>
<feature type="chain" id="PRO_5009185714" description="3-keto-disaccharide hydrolase domain-containing protein" evidence="1">
    <location>
        <begin position="22"/>
        <end position="369"/>
    </location>
</feature>
<organism evidence="2 3">
    <name type="scientific">Roseivirga misakiensis</name>
    <dbReference type="NCBI Taxonomy" id="1563681"/>
    <lineage>
        <taxon>Bacteria</taxon>
        <taxon>Pseudomonadati</taxon>
        <taxon>Bacteroidota</taxon>
        <taxon>Cytophagia</taxon>
        <taxon>Cytophagales</taxon>
        <taxon>Roseivirgaceae</taxon>
        <taxon>Roseivirga</taxon>
    </lineage>
</organism>
<proteinExistence type="predicted"/>
<comment type="caution">
    <text evidence="2">The sequence shown here is derived from an EMBL/GenBank/DDBJ whole genome shotgun (WGS) entry which is preliminary data.</text>
</comment>
<dbReference type="EMBL" id="MDGQ01000005">
    <property type="protein sequence ID" value="OEK04257.1"/>
    <property type="molecule type" value="Genomic_DNA"/>
</dbReference>
<dbReference type="OrthoDB" id="2634655at2"/>
<name>A0A1E5SYY6_9BACT</name>
<dbReference type="AlphaFoldDB" id="A0A1E5SYY6"/>
<keyword evidence="3" id="KW-1185">Reference proteome</keyword>
<protein>
    <recommendedName>
        <fullName evidence="4">3-keto-disaccharide hydrolase domain-containing protein</fullName>
    </recommendedName>
</protein>
<reference evidence="2 3" key="1">
    <citation type="submission" date="2016-08" db="EMBL/GenBank/DDBJ databases">
        <title>Draft genome of Fabibacter sp. strain SK-8.</title>
        <authorList>
            <person name="Wong S.-K."/>
            <person name="Hamasaki K."/>
            <person name="Yoshizawa S."/>
        </authorList>
    </citation>
    <scope>NUCLEOTIDE SEQUENCE [LARGE SCALE GENOMIC DNA]</scope>
    <source>
        <strain evidence="2 3">SK-8</strain>
    </source>
</reference>
<dbReference type="Proteomes" id="UP000095552">
    <property type="component" value="Unassembled WGS sequence"/>
</dbReference>
<sequence>MKNRNLLICLLIAFQTLALSAQELLLTAENWDVKGAGHVFEMFEGKQSLYLFNGVAELKDKVSFKTGIIEYEIFVTERRGFPGIHFRIADDQNYEEFYIRPHQSGNPDANQYTPVFNGLSGWQLYYGAGHAASISYQMNAWNRIKIVIAEQEAEVFINDMETPLLYIPELKRTPRAGSIRLSGGGPSPFHFANVKLKAIANPQLKSKSNTATEAPAGIIESWLVSNSFPEESLDSKFSLDKRDFKKLEWTKQASEKRGLLNLARSAVNENGNNTVFAKVTVKSDKEQVKALHYGFSDRVKIFLNGKLLVSGNDGFRTRDYRFLGTMGMYATVYLPLKKGENELWIAVSEDFGGWGLMAAFKDKLGVIVD</sequence>
<evidence type="ECO:0000256" key="1">
    <source>
        <dbReference type="SAM" id="SignalP"/>
    </source>
</evidence>
<accession>A0A1E5SYY6</accession>
<evidence type="ECO:0008006" key="4">
    <source>
        <dbReference type="Google" id="ProtNLM"/>
    </source>
</evidence>
<feature type="signal peptide" evidence="1">
    <location>
        <begin position="1"/>
        <end position="21"/>
    </location>
</feature>
<dbReference type="RefSeq" id="WP_069835762.1">
    <property type="nucleotide sequence ID" value="NZ_MDGQ01000005.1"/>
</dbReference>
<keyword evidence="1" id="KW-0732">Signal</keyword>
<evidence type="ECO:0000313" key="3">
    <source>
        <dbReference type="Proteomes" id="UP000095552"/>
    </source>
</evidence>
<dbReference type="STRING" id="1563681.BFP71_12295"/>
<gene>
    <name evidence="2" type="ORF">BFP71_12295</name>
</gene>